<dbReference type="Proteomes" id="UP000822369">
    <property type="component" value="Chromosome 1"/>
</dbReference>
<dbReference type="PANTHER" id="PTHR16155:SF19">
    <property type="entry name" value="DED DOMAIN-CONTAINING PROTEIN"/>
    <property type="match status" value="1"/>
</dbReference>
<organism evidence="1 2">
    <name type="scientific">Nothobranchius furzeri</name>
    <name type="common">Turquoise killifish</name>
    <dbReference type="NCBI Taxonomy" id="105023"/>
    <lineage>
        <taxon>Eukaryota</taxon>
        <taxon>Metazoa</taxon>
        <taxon>Chordata</taxon>
        <taxon>Craniata</taxon>
        <taxon>Vertebrata</taxon>
        <taxon>Euteleostomi</taxon>
        <taxon>Actinopterygii</taxon>
        <taxon>Neopterygii</taxon>
        <taxon>Teleostei</taxon>
        <taxon>Neoteleostei</taxon>
        <taxon>Acanthomorphata</taxon>
        <taxon>Ovalentaria</taxon>
        <taxon>Atherinomorphae</taxon>
        <taxon>Cyprinodontiformes</taxon>
        <taxon>Nothobranchiidae</taxon>
        <taxon>Nothobranchius</taxon>
    </lineage>
</organism>
<dbReference type="KEGG" id="nfu:107376978"/>
<reference evidence="1" key="1">
    <citation type="submission" date="2020-03" db="EMBL/GenBank/DDBJ databases">
        <title>Intra-Species Differences in Population Size shape Life History and Genome Evolution.</title>
        <authorList>
            <person name="Willemsen D."/>
            <person name="Cui R."/>
            <person name="Valenzano D.R."/>
        </authorList>
    </citation>
    <scope>NUCLEOTIDE SEQUENCE</scope>
    <source>
        <strain evidence="1">GRZ</strain>
        <tissue evidence="1">Whole</tissue>
    </source>
</reference>
<dbReference type="AlphaFoldDB" id="A0A9D2YZN4"/>
<gene>
    <name evidence="1" type="ORF">G4P62_003791</name>
</gene>
<comment type="caution">
    <text evidence="1">The sequence shown here is derived from an EMBL/GenBank/DDBJ whole genome shotgun (WGS) entry which is preliminary data.</text>
</comment>
<sequence length="256" mass="29853">MTERTEADLKEIRDALKAKHEEKDDDVELAERFILSNIVLSNKLPYPPQPTLMHELQTINHRFLETEQRNRSPEFYLLALMLLWPEEQQIMSTEQHHHNLQQYADLMEKAFDDSWYAKYLQGRYLLPLFFLGKGSGLSKWVHKSRLDAIVEKSVNTGLDEEVRMSEINRMWISGRVWHLPEIKHILQPVKTEPLFSSQNHEEEEKVFVCVGGNTIPVCMESKIDCSPESTAFFCLGFNVKGPIVFKVGGPRRDQRQ</sequence>
<dbReference type="EMBL" id="JAAVVJ010000001">
    <property type="protein sequence ID" value="KAF7229875.1"/>
    <property type="molecule type" value="Genomic_DNA"/>
</dbReference>
<name>A0A9D2YZN4_NOTFU</name>
<evidence type="ECO:0000313" key="2">
    <source>
        <dbReference type="Proteomes" id="UP000822369"/>
    </source>
</evidence>
<protein>
    <submittedName>
        <fullName evidence="1">Sterile alpha motif domain-containing protein 9-like</fullName>
    </submittedName>
</protein>
<proteinExistence type="predicted"/>
<dbReference type="PANTHER" id="PTHR16155">
    <property type="entry name" value="DED DOMAIN-CONTAINING PROTEIN"/>
    <property type="match status" value="1"/>
</dbReference>
<evidence type="ECO:0000313" key="1">
    <source>
        <dbReference type="EMBL" id="KAF7229875.1"/>
    </source>
</evidence>
<accession>A0A9D2YZN4</accession>
<dbReference type="GO" id="GO:0005737">
    <property type="term" value="C:cytoplasm"/>
    <property type="evidence" value="ECO:0007669"/>
    <property type="project" value="TreeGrafter"/>
</dbReference>